<evidence type="ECO:0000313" key="5">
    <source>
        <dbReference type="Proteomes" id="UP000746595"/>
    </source>
</evidence>
<dbReference type="EMBL" id="JAAWVT010000001">
    <property type="protein sequence ID" value="NKG19256.1"/>
    <property type="molecule type" value="Genomic_DNA"/>
</dbReference>
<accession>A0ABX1G0U4</accession>
<protein>
    <submittedName>
        <fullName evidence="4">NUDIX domain-containing protein</fullName>
    </submittedName>
</protein>
<dbReference type="RefSeq" id="WP_168150262.1">
    <property type="nucleotide sequence ID" value="NZ_JAAWVT010000001.1"/>
</dbReference>
<dbReference type="SUPFAM" id="SSF55811">
    <property type="entry name" value="Nudix"/>
    <property type="match status" value="1"/>
</dbReference>
<dbReference type="InterPro" id="IPR000086">
    <property type="entry name" value="NUDIX_hydrolase_dom"/>
</dbReference>
<dbReference type="InterPro" id="IPR020084">
    <property type="entry name" value="NUDIX_hydrolase_CS"/>
</dbReference>
<keyword evidence="2" id="KW-0378">Hydrolase</keyword>
<proteinExistence type="predicted"/>
<keyword evidence="5" id="KW-1185">Reference proteome</keyword>
<feature type="domain" description="Nudix hydrolase" evidence="3">
    <location>
        <begin position="7"/>
        <end position="141"/>
    </location>
</feature>
<evidence type="ECO:0000256" key="2">
    <source>
        <dbReference type="ARBA" id="ARBA00022801"/>
    </source>
</evidence>
<dbReference type="Proteomes" id="UP000746595">
    <property type="component" value="Unassembled WGS sequence"/>
</dbReference>
<name>A0ABX1G0U4_9MICC</name>
<dbReference type="PROSITE" id="PS51462">
    <property type="entry name" value="NUDIX"/>
    <property type="match status" value="1"/>
</dbReference>
<dbReference type="PANTHER" id="PTHR43046">
    <property type="entry name" value="GDP-MANNOSE MANNOSYL HYDROLASE"/>
    <property type="match status" value="1"/>
</dbReference>
<dbReference type="PROSITE" id="PS00893">
    <property type="entry name" value="NUDIX_BOX"/>
    <property type="match status" value="1"/>
</dbReference>
<reference evidence="4 5" key="1">
    <citation type="submission" date="2020-04" db="EMBL/GenBank/DDBJ databases">
        <title>Paeniglutamicibacter sp. ANT13_2, a novel actinomycete isolated from sediment in Antarctica.</title>
        <authorList>
            <person name="Sakdapetsiri C."/>
            <person name="Pinyakong O."/>
        </authorList>
    </citation>
    <scope>NUCLEOTIDE SEQUENCE [LARGE SCALE GENOMIC DNA]</scope>
    <source>
        <strain evidence="4 5">ANT13_2</strain>
    </source>
</reference>
<dbReference type="InterPro" id="IPR015797">
    <property type="entry name" value="NUDIX_hydrolase-like_dom_sf"/>
</dbReference>
<organism evidence="4 5">
    <name type="scientific">Paeniglutamicibacter terrestris</name>
    <dbReference type="NCBI Taxonomy" id="2723403"/>
    <lineage>
        <taxon>Bacteria</taxon>
        <taxon>Bacillati</taxon>
        <taxon>Actinomycetota</taxon>
        <taxon>Actinomycetes</taxon>
        <taxon>Micrococcales</taxon>
        <taxon>Micrococcaceae</taxon>
        <taxon>Paeniglutamicibacter</taxon>
    </lineage>
</organism>
<evidence type="ECO:0000259" key="3">
    <source>
        <dbReference type="PROSITE" id="PS51462"/>
    </source>
</evidence>
<comment type="caution">
    <text evidence="4">The sequence shown here is derived from an EMBL/GenBank/DDBJ whole genome shotgun (WGS) entry which is preliminary data.</text>
</comment>
<sequence length="155" mass="16901">MSQALVQLVPASYVVFLRGDQVLLQLRQNTGFLDGHWACAAAGHVEAGESASAAAVREASEEMGVRIRPNDLLPLCTLHRSNSGRSPRGERVDFFFRATVWEGSATIMEPDKCADLQWFDLARLPEPMPEHERFVLDHLAAGTLPAIASLGFGEG</sequence>
<evidence type="ECO:0000313" key="4">
    <source>
        <dbReference type="EMBL" id="NKG19256.1"/>
    </source>
</evidence>
<dbReference type="Pfam" id="PF00293">
    <property type="entry name" value="NUDIX"/>
    <property type="match status" value="1"/>
</dbReference>
<dbReference type="PANTHER" id="PTHR43046:SF16">
    <property type="entry name" value="ADP-RIBOSE PYROPHOSPHATASE YJHB-RELATED"/>
    <property type="match status" value="1"/>
</dbReference>
<dbReference type="Gene3D" id="3.90.79.10">
    <property type="entry name" value="Nucleoside Triphosphate Pyrophosphohydrolase"/>
    <property type="match status" value="1"/>
</dbReference>
<evidence type="ECO:0000256" key="1">
    <source>
        <dbReference type="ARBA" id="ARBA00001946"/>
    </source>
</evidence>
<comment type="cofactor">
    <cofactor evidence="1">
        <name>Mg(2+)</name>
        <dbReference type="ChEBI" id="CHEBI:18420"/>
    </cofactor>
</comment>
<gene>
    <name evidence="4" type="ORF">HED64_00875</name>
</gene>